<evidence type="ECO:0000256" key="7">
    <source>
        <dbReference type="SAM" id="MobiDB-lite"/>
    </source>
</evidence>
<dbReference type="Gene3D" id="1.10.287.950">
    <property type="entry name" value="Methyl-accepting chemotaxis protein"/>
    <property type="match status" value="1"/>
</dbReference>
<feature type="compositionally biased region" description="Polar residues" evidence="7">
    <location>
        <begin position="317"/>
        <end position="329"/>
    </location>
</feature>
<feature type="domain" description="Methyl-accepting transducer" evidence="9">
    <location>
        <begin position="264"/>
        <end position="514"/>
    </location>
</feature>
<dbReference type="InterPro" id="IPR004089">
    <property type="entry name" value="MCPsignal_dom"/>
</dbReference>
<keyword evidence="12" id="KW-1185">Reference proteome</keyword>
<comment type="subcellular location">
    <subcellularLocation>
        <location evidence="1">Cell membrane</location>
    </subcellularLocation>
</comment>
<dbReference type="RefSeq" id="WP_245029447.1">
    <property type="nucleotide sequence ID" value="NZ_CP095075.1"/>
</dbReference>
<dbReference type="SMART" id="SM00304">
    <property type="entry name" value="HAMP"/>
    <property type="match status" value="1"/>
</dbReference>
<evidence type="ECO:0000313" key="12">
    <source>
        <dbReference type="Proteomes" id="UP000830326"/>
    </source>
</evidence>
<feature type="compositionally biased region" description="Basic and acidic residues" evidence="7">
    <location>
        <begin position="307"/>
        <end position="316"/>
    </location>
</feature>
<keyword evidence="8" id="KW-0812">Transmembrane</keyword>
<evidence type="ECO:0000259" key="10">
    <source>
        <dbReference type="PROSITE" id="PS50885"/>
    </source>
</evidence>
<dbReference type="SMART" id="SM00283">
    <property type="entry name" value="MA"/>
    <property type="match status" value="1"/>
</dbReference>
<dbReference type="CDD" id="cd06225">
    <property type="entry name" value="HAMP"/>
    <property type="match status" value="1"/>
</dbReference>
<feature type="domain" description="HAMP" evidence="10">
    <location>
        <begin position="191"/>
        <end position="245"/>
    </location>
</feature>
<evidence type="ECO:0000256" key="1">
    <source>
        <dbReference type="ARBA" id="ARBA00004236"/>
    </source>
</evidence>
<dbReference type="PROSITE" id="PS50885">
    <property type="entry name" value="HAMP"/>
    <property type="match status" value="1"/>
</dbReference>
<keyword evidence="4 6" id="KW-0807">Transducer</keyword>
<dbReference type="Pfam" id="PF00672">
    <property type="entry name" value="HAMP"/>
    <property type="match status" value="1"/>
</dbReference>
<dbReference type="PANTHER" id="PTHR32089:SF112">
    <property type="entry name" value="LYSOZYME-LIKE PROTEIN-RELATED"/>
    <property type="match status" value="1"/>
</dbReference>
<dbReference type="EMBL" id="CP095075">
    <property type="protein sequence ID" value="UOR10345.1"/>
    <property type="molecule type" value="Genomic_DNA"/>
</dbReference>
<gene>
    <name evidence="11" type="ORF">MUO15_11595</name>
</gene>
<evidence type="ECO:0000256" key="4">
    <source>
        <dbReference type="ARBA" id="ARBA00023224"/>
    </source>
</evidence>
<dbReference type="PROSITE" id="PS50111">
    <property type="entry name" value="CHEMOTAXIS_TRANSDUC_2"/>
    <property type="match status" value="1"/>
</dbReference>
<accession>A0ABY4H667</accession>
<dbReference type="PRINTS" id="PR00260">
    <property type="entry name" value="CHEMTRNSDUCR"/>
</dbReference>
<dbReference type="SUPFAM" id="SSF58104">
    <property type="entry name" value="Methyl-accepting chemotaxis protein (MCP) signaling domain"/>
    <property type="match status" value="1"/>
</dbReference>
<feature type="transmembrane region" description="Helical" evidence="8">
    <location>
        <begin position="167"/>
        <end position="187"/>
    </location>
</feature>
<reference evidence="11" key="1">
    <citation type="submission" date="2022-04" db="EMBL/GenBank/DDBJ databases">
        <title>Halobacillus sp. isolated from saltern.</title>
        <authorList>
            <person name="Won M."/>
            <person name="Lee C.-M."/>
            <person name="Woen H.-Y."/>
            <person name="Kwon S.-W."/>
        </authorList>
    </citation>
    <scope>NUCLEOTIDE SEQUENCE</scope>
    <source>
        <strain evidence="11">SSHM10-5</strain>
    </source>
</reference>
<proteinExistence type="inferred from homology"/>
<evidence type="ECO:0000256" key="8">
    <source>
        <dbReference type="SAM" id="Phobius"/>
    </source>
</evidence>
<dbReference type="Gene3D" id="6.10.340.10">
    <property type="match status" value="1"/>
</dbReference>
<evidence type="ECO:0000256" key="2">
    <source>
        <dbReference type="ARBA" id="ARBA00022475"/>
    </source>
</evidence>
<evidence type="ECO:0000256" key="3">
    <source>
        <dbReference type="ARBA" id="ARBA00023136"/>
    </source>
</evidence>
<evidence type="ECO:0000259" key="9">
    <source>
        <dbReference type="PROSITE" id="PS50111"/>
    </source>
</evidence>
<feature type="transmembrane region" description="Helical" evidence="8">
    <location>
        <begin position="7"/>
        <end position="27"/>
    </location>
</feature>
<dbReference type="Proteomes" id="UP000830326">
    <property type="component" value="Chromosome"/>
</dbReference>
<name>A0ABY4H667_9BACI</name>
<dbReference type="InterPro" id="IPR003660">
    <property type="entry name" value="HAMP_dom"/>
</dbReference>
<keyword evidence="8" id="KW-1133">Transmembrane helix</keyword>
<comment type="similarity">
    <text evidence="5">Belongs to the methyl-accepting chemotaxis (MCP) protein family.</text>
</comment>
<evidence type="ECO:0000313" key="11">
    <source>
        <dbReference type="EMBL" id="UOR10345.1"/>
    </source>
</evidence>
<feature type="region of interest" description="Disordered" evidence="7">
    <location>
        <begin position="307"/>
        <end position="329"/>
    </location>
</feature>
<dbReference type="InterPro" id="IPR004090">
    <property type="entry name" value="Chemotax_Me-accpt_rcpt"/>
</dbReference>
<sequence>MTIQRRLYIMTLLPLFLSLALISFIVYQMTSLENSSNQDVQVLLESKEVNGQLVKLEQTLNTYGYSPSAATKNEALTTMEAAQSALTDLGSLMVTPEQERWYTQAVTKYEDWQQMTTDALTAEDTNEIQRQAARTPGILNDMYMLQQASRAWYDSKMEEQSSTVRQLISFAIIAGVVLVVLSIFATSRLTKHIAKPMKDLAAQASKVAKGDLTTTINVSEKEKDEIGQLKQSFQMMIDNLTTTVKSVHQIGGNVEQFSTKLNHEMTGLSEVTQQVTSSTDELAQGSQSISNDIQDVASLMEQMHRNFEENTEESQKASKSGTATLSKVQEGQMAIEEQRKVMEKNKGSITKVGSSVQDFIGYTDQIEVTVRLVNEIAEQTNLLALNAAIEAARAGEHGKGFAVVAEEVRKLADQSTDATSKISNMVQQIKSGVSMIEQEMNETVSLTGKQNEAVNQSEQAFAMIKTQVDRINDQLHALVDGMVRSKEQSSQITTSVENVSAITEETAAGTEEISASAEEQRHAFNQLRQEANELGMMVNQMNQELEHFTWS</sequence>
<keyword evidence="3 8" id="KW-0472">Membrane</keyword>
<protein>
    <submittedName>
        <fullName evidence="11">Methyl-accepting chemotaxis protein</fullName>
    </submittedName>
</protein>
<dbReference type="Pfam" id="PF00015">
    <property type="entry name" value="MCPsignal"/>
    <property type="match status" value="1"/>
</dbReference>
<organism evidence="11 12">
    <name type="scientific">Halobacillus amylolyticus</name>
    <dbReference type="NCBI Taxonomy" id="2932259"/>
    <lineage>
        <taxon>Bacteria</taxon>
        <taxon>Bacillati</taxon>
        <taxon>Bacillota</taxon>
        <taxon>Bacilli</taxon>
        <taxon>Bacillales</taxon>
        <taxon>Bacillaceae</taxon>
        <taxon>Halobacillus</taxon>
    </lineage>
</organism>
<dbReference type="PANTHER" id="PTHR32089">
    <property type="entry name" value="METHYL-ACCEPTING CHEMOTAXIS PROTEIN MCPB"/>
    <property type="match status" value="1"/>
</dbReference>
<keyword evidence="2" id="KW-1003">Cell membrane</keyword>
<evidence type="ECO:0000256" key="5">
    <source>
        <dbReference type="ARBA" id="ARBA00029447"/>
    </source>
</evidence>
<evidence type="ECO:0000256" key="6">
    <source>
        <dbReference type="PROSITE-ProRule" id="PRU00284"/>
    </source>
</evidence>